<keyword evidence="2" id="KW-0004">4Fe-4S</keyword>
<dbReference type="Pfam" id="PF12801">
    <property type="entry name" value="Fer4_5"/>
    <property type="match status" value="2"/>
</dbReference>
<evidence type="ECO:0000256" key="5">
    <source>
        <dbReference type="ARBA" id="ARBA00023004"/>
    </source>
</evidence>
<keyword evidence="1" id="KW-0813">Transport</keyword>
<evidence type="ECO:0000256" key="7">
    <source>
        <dbReference type="SAM" id="Phobius"/>
    </source>
</evidence>
<dbReference type="AlphaFoldDB" id="A0A832GL91"/>
<feature type="transmembrane region" description="Helical" evidence="7">
    <location>
        <begin position="73"/>
        <end position="101"/>
    </location>
</feature>
<keyword evidence="4" id="KW-0249">Electron transport</keyword>
<dbReference type="SUPFAM" id="SSF54862">
    <property type="entry name" value="4Fe-4S ferredoxins"/>
    <property type="match status" value="1"/>
</dbReference>
<evidence type="ECO:0000256" key="6">
    <source>
        <dbReference type="ARBA" id="ARBA00023014"/>
    </source>
</evidence>
<feature type="transmembrane region" description="Helical" evidence="7">
    <location>
        <begin position="20"/>
        <end position="53"/>
    </location>
</feature>
<evidence type="ECO:0000313" key="9">
    <source>
        <dbReference type="EMBL" id="HGV54973.1"/>
    </source>
</evidence>
<sequence>MREKKFFVLPRYSLLRRLTLLIVLTLFILQLFRVKVLVGGLSGSLLISWIKLLDPFAYLESLLASKNFNLQTLWAVLPVLLIYFIFGRSFCGWICPMDLLFGLLDRLKVPYRFSIAQRISSSLGFLVFFSFLGLSFFFSLPLFTNYFSHLTNFFRAITGIYFFLFDLPVDLSLLVYSLSLILFLLIMELILPRFWCRILCPVGKFYGLLNKVSLLHLRYKEGECFHCRLCDRQCYMGVNVSQNVGKGKLRSQDCIYCGNCVEACETKGKIVKFKIGV</sequence>
<evidence type="ECO:0000256" key="3">
    <source>
        <dbReference type="ARBA" id="ARBA00022723"/>
    </source>
</evidence>
<dbReference type="GO" id="GO:0046872">
    <property type="term" value="F:metal ion binding"/>
    <property type="evidence" value="ECO:0007669"/>
    <property type="project" value="UniProtKB-KW"/>
</dbReference>
<dbReference type="PROSITE" id="PS00198">
    <property type="entry name" value="4FE4S_FER_1"/>
    <property type="match status" value="1"/>
</dbReference>
<feature type="domain" description="4Fe-4S ferredoxin-type" evidence="8">
    <location>
        <begin position="245"/>
        <end position="276"/>
    </location>
</feature>
<evidence type="ECO:0000256" key="2">
    <source>
        <dbReference type="ARBA" id="ARBA00022485"/>
    </source>
</evidence>
<protein>
    <submittedName>
        <fullName evidence="9">4Fe-4S binding protein</fullName>
    </submittedName>
</protein>
<dbReference type="Gene3D" id="3.30.70.20">
    <property type="match status" value="1"/>
</dbReference>
<keyword evidence="7" id="KW-1133">Transmembrane helix</keyword>
<evidence type="ECO:0000256" key="4">
    <source>
        <dbReference type="ARBA" id="ARBA00022982"/>
    </source>
</evidence>
<keyword evidence="6" id="KW-0411">Iron-sulfur</keyword>
<keyword evidence="5" id="KW-0408">Iron</keyword>
<dbReference type="PANTHER" id="PTHR30176">
    <property type="entry name" value="FERREDOXIN-TYPE PROTEIN NAPH"/>
    <property type="match status" value="1"/>
</dbReference>
<feature type="transmembrane region" description="Helical" evidence="7">
    <location>
        <begin position="171"/>
        <end position="195"/>
    </location>
</feature>
<keyword evidence="7" id="KW-0812">Transmembrane</keyword>
<dbReference type="GO" id="GO:0051539">
    <property type="term" value="F:4 iron, 4 sulfur cluster binding"/>
    <property type="evidence" value="ECO:0007669"/>
    <property type="project" value="UniProtKB-KW"/>
</dbReference>
<gene>
    <name evidence="9" type="ORF">ENT73_02630</name>
</gene>
<dbReference type="InterPro" id="IPR017896">
    <property type="entry name" value="4Fe4S_Fe-S-bd"/>
</dbReference>
<accession>A0A832GL91</accession>
<keyword evidence="7" id="KW-0472">Membrane</keyword>
<dbReference type="PROSITE" id="PS51379">
    <property type="entry name" value="4FE4S_FER_2"/>
    <property type="match status" value="1"/>
</dbReference>
<dbReference type="GO" id="GO:0005886">
    <property type="term" value="C:plasma membrane"/>
    <property type="evidence" value="ECO:0007669"/>
    <property type="project" value="TreeGrafter"/>
</dbReference>
<proteinExistence type="predicted"/>
<dbReference type="InterPro" id="IPR017900">
    <property type="entry name" value="4Fe4S_Fe_S_CS"/>
</dbReference>
<dbReference type="PANTHER" id="PTHR30176:SF3">
    <property type="entry name" value="FERREDOXIN-TYPE PROTEIN NAPH"/>
    <property type="match status" value="1"/>
</dbReference>
<dbReference type="EMBL" id="DSZU01000043">
    <property type="protein sequence ID" value="HGV54973.1"/>
    <property type="molecule type" value="Genomic_DNA"/>
</dbReference>
<name>A0A832GL91_9BACT</name>
<evidence type="ECO:0000256" key="1">
    <source>
        <dbReference type="ARBA" id="ARBA00022448"/>
    </source>
</evidence>
<reference evidence="9" key="1">
    <citation type="journal article" date="2020" name="mSystems">
        <title>Genome- and Community-Level Interaction Insights into Carbon Utilization and Element Cycling Functions of Hydrothermarchaeota in Hydrothermal Sediment.</title>
        <authorList>
            <person name="Zhou Z."/>
            <person name="Liu Y."/>
            <person name="Xu W."/>
            <person name="Pan J."/>
            <person name="Luo Z.H."/>
            <person name="Li M."/>
        </authorList>
    </citation>
    <scope>NUCLEOTIDE SEQUENCE [LARGE SCALE GENOMIC DNA]</scope>
    <source>
        <strain evidence="9">SpSt-605</strain>
    </source>
</reference>
<feature type="transmembrane region" description="Helical" evidence="7">
    <location>
        <begin position="122"/>
        <end position="140"/>
    </location>
</feature>
<comment type="caution">
    <text evidence="9">The sequence shown here is derived from an EMBL/GenBank/DDBJ whole genome shotgun (WGS) entry which is preliminary data.</text>
</comment>
<keyword evidence="3" id="KW-0479">Metal-binding</keyword>
<evidence type="ECO:0000259" key="8">
    <source>
        <dbReference type="PROSITE" id="PS51379"/>
    </source>
</evidence>
<organism evidence="9">
    <name type="scientific">Caldimicrobium thiodismutans</name>
    <dbReference type="NCBI Taxonomy" id="1653476"/>
    <lineage>
        <taxon>Bacteria</taxon>
        <taxon>Pseudomonadati</taxon>
        <taxon>Thermodesulfobacteriota</taxon>
        <taxon>Thermodesulfobacteria</taxon>
        <taxon>Thermodesulfobacteriales</taxon>
        <taxon>Thermodesulfobacteriaceae</taxon>
        <taxon>Caldimicrobium</taxon>
    </lineage>
</organism>
<dbReference type="InterPro" id="IPR051684">
    <property type="entry name" value="Electron_Trans/Redox"/>
</dbReference>